<accession>A0A5B6VMZ2</accession>
<keyword evidence="4" id="KW-1185">Reference proteome</keyword>
<evidence type="ECO:0000256" key="1">
    <source>
        <dbReference type="SAM" id="MobiDB-lite"/>
    </source>
</evidence>
<evidence type="ECO:0000259" key="2">
    <source>
        <dbReference type="Pfam" id="PF17921"/>
    </source>
</evidence>
<dbReference type="InterPro" id="IPR052160">
    <property type="entry name" value="Gypsy_RT_Integrase-like"/>
</dbReference>
<organism evidence="3 4">
    <name type="scientific">Gossypium australe</name>
    <dbReference type="NCBI Taxonomy" id="47621"/>
    <lineage>
        <taxon>Eukaryota</taxon>
        <taxon>Viridiplantae</taxon>
        <taxon>Streptophyta</taxon>
        <taxon>Embryophyta</taxon>
        <taxon>Tracheophyta</taxon>
        <taxon>Spermatophyta</taxon>
        <taxon>Magnoliopsida</taxon>
        <taxon>eudicotyledons</taxon>
        <taxon>Gunneridae</taxon>
        <taxon>Pentapetalae</taxon>
        <taxon>rosids</taxon>
        <taxon>malvids</taxon>
        <taxon>Malvales</taxon>
        <taxon>Malvaceae</taxon>
        <taxon>Malvoideae</taxon>
        <taxon>Gossypium</taxon>
    </lineage>
</organism>
<reference evidence="3" key="1">
    <citation type="submission" date="2019-08" db="EMBL/GenBank/DDBJ databases">
        <authorList>
            <person name="Liu F."/>
        </authorList>
    </citation>
    <scope>NUCLEOTIDE SEQUENCE [LARGE SCALE GENOMIC DNA]</scope>
    <source>
        <strain evidence="3">PA1801</strain>
        <tissue evidence="3">Leaf</tissue>
    </source>
</reference>
<dbReference type="InterPro" id="IPR041588">
    <property type="entry name" value="Integrase_H2C2"/>
</dbReference>
<dbReference type="EMBL" id="SMMG02000006">
    <property type="protein sequence ID" value="KAA3470364.1"/>
    <property type="molecule type" value="Genomic_DNA"/>
</dbReference>
<dbReference type="Proteomes" id="UP000325315">
    <property type="component" value="Unassembled WGS sequence"/>
</dbReference>
<feature type="region of interest" description="Disordered" evidence="1">
    <location>
        <begin position="1"/>
        <end position="35"/>
    </location>
</feature>
<feature type="domain" description="Integrase zinc-binding" evidence="2">
    <location>
        <begin position="388"/>
        <end position="439"/>
    </location>
</feature>
<dbReference type="Pfam" id="PF17921">
    <property type="entry name" value="Integrase_H2C2"/>
    <property type="match status" value="1"/>
</dbReference>
<name>A0A5B6VMZ2_9ROSI</name>
<feature type="compositionally biased region" description="Polar residues" evidence="1">
    <location>
        <begin position="21"/>
        <end position="34"/>
    </location>
</feature>
<gene>
    <name evidence="3" type="ORF">EPI10_016078</name>
</gene>
<feature type="region of interest" description="Disordered" evidence="1">
    <location>
        <begin position="215"/>
        <end position="269"/>
    </location>
</feature>
<evidence type="ECO:0000313" key="3">
    <source>
        <dbReference type="EMBL" id="KAA3470364.1"/>
    </source>
</evidence>
<dbReference type="AlphaFoldDB" id="A0A5B6VMZ2"/>
<evidence type="ECO:0000313" key="4">
    <source>
        <dbReference type="Proteomes" id="UP000325315"/>
    </source>
</evidence>
<protein>
    <submittedName>
        <fullName evidence="3">Gag-Pol polyprotein</fullName>
    </submittedName>
</protein>
<dbReference type="PANTHER" id="PTHR47266">
    <property type="entry name" value="ENDONUCLEASE-RELATED"/>
    <property type="match status" value="1"/>
</dbReference>
<dbReference type="OrthoDB" id="127962at2759"/>
<sequence length="448" mass="50814">MDSERDVADDVESNALAPAQGTASTESRPVSSSHMGEAKQTFFQMMNEWFMEFIRMNPAAQQPPPPPIPQQNPIVTQVVYPIRLNKPPAEKIRKRGAEEFRATVNDDAERAAFSLKNTIPTFDELSYTLDECIKCVRHCVSMGNTLISVVLKEWATWEFFQSNSERSTSVKDFSIKSIKRLNEDIKLLVEILELKEFVVLVERVCKAEDLSKEKRKANSEVRDSRKRSISKPYQSSMKKFRESYTRPNVSNEYSNRDRRKQYSGSKAHATSVSSVDHFIRDCPELDEKDKVQNVRSSNTSNRGRPPRIVGIVSVSRGVTRDSTVRSEARAPARAYAIRAREEASSPDVISGKVNVVVDALSRKSLFALRALNTQLALFDNSLIVAELKILNEAHNSCLSVYLGSTKMCNNLKQFYWWHGMKRDILEFVSKCLICQQVKAEYQVPSGLL</sequence>
<proteinExistence type="predicted"/>
<dbReference type="Gene3D" id="1.10.340.70">
    <property type="match status" value="1"/>
</dbReference>
<comment type="caution">
    <text evidence="3">The sequence shown here is derived from an EMBL/GenBank/DDBJ whole genome shotgun (WGS) entry which is preliminary data.</text>
</comment>